<dbReference type="InterPro" id="IPR009061">
    <property type="entry name" value="DNA-bd_dom_put_sf"/>
</dbReference>
<dbReference type="InterPro" id="IPR047057">
    <property type="entry name" value="MerR_fam"/>
</dbReference>
<dbReference type="Pfam" id="PF13411">
    <property type="entry name" value="MerR_1"/>
    <property type="match status" value="1"/>
</dbReference>
<organism evidence="3 4">
    <name type="scientific">Sphaerisporangium rubeum</name>
    <dbReference type="NCBI Taxonomy" id="321317"/>
    <lineage>
        <taxon>Bacteria</taxon>
        <taxon>Bacillati</taxon>
        <taxon>Actinomycetota</taxon>
        <taxon>Actinomycetes</taxon>
        <taxon>Streptosporangiales</taxon>
        <taxon>Streptosporangiaceae</taxon>
        <taxon>Sphaerisporangium</taxon>
    </lineage>
</organism>
<dbReference type="Gene3D" id="1.10.1660.10">
    <property type="match status" value="1"/>
</dbReference>
<comment type="caution">
    <text evidence="3">The sequence shown here is derived from an EMBL/GenBank/DDBJ whole genome shotgun (WGS) entry which is preliminary data.</text>
</comment>
<dbReference type="PANTHER" id="PTHR30204">
    <property type="entry name" value="REDOX-CYCLING DRUG-SENSING TRANSCRIPTIONAL ACTIVATOR SOXR"/>
    <property type="match status" value="1"/>
</dbReference>
<dbReference type="EMBL" id="JACHIU010000001">
    <property type="protein sequence ID" value="MBB6472233.1"/>
    <property type="molecule type" value="Genomic_DNA"/>
</dbReference>
<reference evidence="3 4" key="1">
    <citation type="submission" date="2020-08" db="EMBL/GenBank/DDBJ databases">
        <title>Sequencing the genomes of 1000 actinobacteria strains.</title>
        <authorList>
            <person name="Klenk H.-P."/>
        </authorList>
    </citation>
    <scope>NUCLEOTIDE SEQUENCE [LARGE SCALE GENOMIC DNA]</scope>
    <source>
        <strain evidence="3 4">DSM 44936</strain>
    </source>
</reference>
<gene>
    <name evidence="3" type="ORF">BJ992_001664</name>
</gene>
<dbReference type="Proteomes" id="UP000555564">
    <property type="component" value="Unassembled WGS sequence"/>
</dbReference>
<dbReference type="AlphaFoldDB" id="A0A7X0M524"/>
<dbReference type="InterPro" id="IPR000551">
    <property type="entry name" value="MerR-type_HTH_dom"/>
</dbReference>
<keyword evidence="1 3" id="KW-0238">DNA-binding</keyword>
<dbReference type="CDD" id="cd01282">
    <property type="entry name" value="HTH_MerR-like_sg3"/>
    <property type="match status" value="1"/>
</dbReference>
<evidence type="ECO:0000313" key="4">
    <source>
        <dbReference type="Proteomes" id="UP000555564"/>
    </source>
</evidence>
<name>A0A7X0M524_9ACTN</name>
<dbReference type="PRINTS" id="PR00040">
    <property type="entry name" value="HTHMERR"/>
</dbReference>
<evidence type="ECO:0000259" key="2">
    <source>
        <dbReference type="PROSITE" id="PS50937"/>
    </source>
</evidence>
<dbReference type="RefSeq" id="WP_184979323.1">
    <property type="nucleotide sequence ID" value="NZ_BAAALO010000012.1"/>
</dbReference>
<feature type="domain" description="HTH merR-type" evidence="2">
    <location>
        <begin position="1"/>
        <end position="68"/>
    </location>
</feature>
<dbReference type="PANTHER" id="PTHR30204:SF97">
    <property type="entry name" value="MERR FAMILY REGULATORY PROTEIN"/>
    <property type="match status" value="1"/>
</dbReference>
<dbReference type="GO" id="GO:0003700">
    <property type="term" value="F:DNA-binding transcription factor activity"/>
    <property type="evidence" value="ECO:0007669"/>
    <property type="project" value="InterPro"/>
</dbReference>
<keyword evidence="4" id="KW-1185">Reference proteome</keyword>
<evidence type="ECO:0000256" key="1">
    <source>
        <dbReference type="ARBA" id="ARBA00023125"/>
    </source>
</evidence>
<dbReference type="PROSITE" id="PS50937">
    <property type="entry name" value="HTH_MERR_2"/>
    <property type="match status" value="1"/>
</dbReference>
<dbReference type="SMART" id="SM00422">
    <property type="entry name" value="HTH_MERR"/>
    <property type="match status" value="1"/>
</dbReference>
<proteinExistence type="predicted"/>
<sequence>MRIGEVAEKSGVSVRSLRYYEEQSLITSTRTPGGQRQYDAPVVPRVHLIQQLYAAGLASRTIRQILPCIDSGKITPALLKGLTAERTRINRQITDLLTARARLDDLIATAERPGPGCTRVDA</sequence>
<evidence type="ECO:0000313" key="3">
    <source>
        <dbReference type="EMBL" id="MBB6472233.1"/>
    </source>
</evidence>
<dbReference type="SUPFAM" id="SSF46955">
    <property type="entry name" value="Putative DNA-binding domain"/>
    <property type="match status" value="1"/>
</dbReference>
<dbReference type="GO" id="GO:0003677">
    <property type="term" value="F:DNA binding"/>
    <property type="evidence" value="ECO:0007669"/>
    <property type="project" value="UniProtKB-KW"/>
</dbReference>
<accession>A0A7X0M524</accession>
<protein>
    <submittedName>
        <fullName evidence="3">DNA-binding transcriptional MerR regulator</fullName>
    </submittedName>
</protein>